<accession>A0AA48RC20</accession>
<keyword evidence="1" id="KW-0812">Transmembrane</keyword>
<proteinExistence type="predicted"/>
<keyword evidence="1" id="KW-1133">Transmembrane helix</keyword>
<evidence type="ECO:0000256" key="1">
    <source>
        <dbReference type="SAM" id="Phobius"/>
    </source>
</evidence>
<keyword evidence="1" id="KW-0472">Membrane</keyword>
<feature type="transmembrane region" description="Helical" evidence="1">
    <location>
        <begin position="7"/>
        <end position="32"/>
    </location>
</feature>
<gene>
    <name evidence="2" type="ORF">AMST5_00698</name>
</gene>
<sequence length="75" mass="8584">MPKQIGIVFYWIGIIMALPFILLIGASIMRMFSEGLQPQYVNSAFLGLFGAVFSYAVGFMLRHMIMQNADHQERR</sequence>
<feature type="transmembrane region" description="Helical" evidence="1">
    <location>
        <begin position="44"/>
        <end position="65"/>
    </location>
</feature>
<dbReference type="AlphaFoldDB" id="A0AA48RC20"/>
<reference evidence="2" key="1">
    <citation type="submission" date="2023-07" db="EMBL/GenBank/DDBJ databases">
        <authorList>
            <person name="Pelsma A.J. K."/>
        </authorList>
    </citation>
    <scope>NUCLEOTIDE SEQUENCE</scope>
</reference>
<evidence type="ECO:0000313" key="2">
    <source>
        <dbReference type="EMBL" id="CAJ0853991.1"/>
    </source>
</evidence>
<protein>
    <submittedName>
        <fullName evidence="2">Uncharacterized protein</fullName>
    </submittedName>
</protein>
<dbReference type="EMBL" id="OY288114">
    <property type="protein sequence ID" value="CAJ0853991.1"/>
    <property type="molecule type" value="Genomic_DNA"/>
</dbReference>
<organism evidence="2">
    <name type="scientific">freshwater sediment metagenome</name>
    <dbReference type="NCBI Taxonomy" id="556182"/>
    <lineage>
        <taxon>unclassified sequences</taxon>
        <taxon>metagenomes</taxon>
        <taxon>ecological metagenomes</taxon>
    </lineage>
</organism>
<name>A0AA48RC20_9ZZZZ</name>